<dbReference type="AlphaFoldDB" id="A0A9X1WFN5"/>
<dbReference type="Proteomes" id="UP001139207">
    <property type="component" value="Unassembled WGS sequence"/>
</dbReference>
<protein>
    <submittedName>
        <fullName evidence="1">Uncharacterized protein</fullName>
    </submittedName>
</protein>
<dbReference type="EMBL" id="JALIEA010000011">
    <property type="protein sequence ID" value="MCJ7858144.1"/>
    <property type="molecule type" value="Genomic_DNA"/>
</dbReference>
<evidence type="ECO:0000313" key="1">
    <source>
        <dbReference type="EMBL" id="MCJ7858144.1"/>
    </source>
</evidence>
<comment type="caution">
    <text evidence="1">The sequence shown here is derived from an EMBL/GenBank/DDBJ whole genome shotgun (WGS) entry which is preliminary data.</text>
</comment>
<proteinExistence type="predicted"/>
<reference evidence="1" key="1">
    <citation type="submission" date="2022-04" db="EMBL/GenBank/DDBJ databases">
        <title>Corynebacterium kalidii LD5P10.</title>
        <authorList>
            <person name="Sun J.Q."/>
        </authorList>
    </citation>
    <scope>NUCLEOTIDE SEQUENCE</scope>
    <source>
        <strain evidence="1">LD5P10</strain>
    </source>
</reference>
<sequence>MTVRFATDAEGLREWYDDADYPVLFPVLTYLWPHLDEKTRRQIIRDAAGGADDPWAGLDYALYQAAHQGIRVPDSLLDQLEAQPSELFNQISIPKSVATLRDMNRAAT</sequence>
<accession>A0A9X1WFN5</accession>
<name>A0A9X1WFN5_9CORY</name>
<gene>
    <name evidence="1" type="ORF">MUN33_05350</name>
</gene>
<keyword evidence="2" id="KW-1185">Reference proteome</keyword>
<organism evidence="1 2">
    <name type="scientific">Corynebacterium kalidii</name>
    <dbReference type="NCBI Taxonomy" id="2931982"/>
    <lineage>
        <taxon>Bacteria</taxon>
        <taxon>Bacillati</taxon>
        <taxon>Actinomycetota</taxon>
        <taxon>Actinomycetes</taxon>
        <taxon>Mycobacteriales</taxon>
        <taxon>Corynebacteriaceae</taxon>
        <taxon>Corynebacterium</taxon>
    </lineage>
</organism>
<dbReference type="RefSeq" id="WP_244803846.1">
    <property type="nucleotide sequence ID" value="NZ_JALIEA010000011.1"/>
</dbReference>
<evidence type="ECO:0000313" key="2">
    <source>
        <dbReference type="Proteomes" id="UP001139207"/>
    </source>
</evidence>